<evidence type="ECO:0000256" key="1">
    <source>
        <dbReference type="ARBA" id="ARBA00022527"/>
    </source>
</evidence>
<feature type="coiled-coil region" evidence="6">
    <location>
        <begin position="53"/>
        <end position="80"/>
    </location>
</feature>
<evidence type="ECO:0000313" key="10">
    <source>
        <dbReference type="EMBL" id="KAJ5078710.1"/>
    </source>
</evidence>
<dbReference type="CDD" id="cd05123">
    <property type="entry name" value="STKc_AGC"/>
    <property type="match status" value="1"/>
</dbReference>
<keyword evidence="2" id="KW-0808">Transferase</keyword>
<feature type="compositionally biased region" description="Low complexity" evidence="7">
    <location>
        <begin position="385"/>
        <end position="413"/>
    </location>
</feature>
<dbReference type="InterPro" id="IPR000719">
    <property type="entry name" value="Prot_kinase_dom"/>
</dbReference>
<dbReference type="PROSITE" id="PS51285">
    <property type="entry name" value="AGC_KINASE_CTER"/>
    <property type="match status" value="1"/>
</dbReference>
<dbReference type="SMART" id="SM00220">
    <property type="entry name" value="S_TKc"/>
    <property type="match status" value="1"/>
</dbReference>
<dbReference type="PROSITE" id="PS50011">
    <property type="entry name" value="PROTEIN_KINASE_DOM"/>
    <property type="match status" value="1"/>
</dbReference>
<gene>
    <name evidence="10" type="ORF">M0811_14768</name>
</gene>
<keyword evidence="4 10" id="KW-0418">Kinase</keyword>
<dbReference type="InterPro" id="IPR011009">
    <property type="entry name" value="Kinase-like_dom_sf"/>
</dbReference>
<name>A0A9Q0LWR4_ANAIG</name>
<evidence type="ECO:0000256" key="2">
    <source>
        <dbReference type="ARBA" id="ARBA00022679"/>
    </source>
</evidence>
<dbReference type="AlphaFoldDB" id="A0A9Q0LWR4"/>
<feature type="domain" description="Protein kinase" evidence="8">
    <location>
        <begin position="25"/>
        <end position="283"/>
    </location>
</feature>
<dbReference type="OrthoDB" id="5295at2759"/>
<organism evidence="10 11">
    <name type="scientific">Anaeramoeba ignava</name>
    <name type="common">Anaerobic marine amoeba</name>
    <dbReference type="NCBI Taxonomy" id="1746090"/>
    <lineage>
        <taxon>Eukaryota</taxon>
        <taxon>Metamonada</taxon>
        <taxon>Anaeramoebidae</taxon>
        <taxon>Anaeramoeba</taxon>
    </lineage>
</organism>
<dbReference type="Gene3D" id="3.30.200.20">
    <property type="entry name" value="Phosphorylase Kinase, domain 1"/>
    <property type="match status" value="1"/>
</dbReference>
<evidence type="ECO:0000256" key="3">
    <source>
        <dbReference type="ARBA" id="ARBA00022741"/>
    </source>
</evidence>
<dbReference type="FunFam" id="1.10.510.10:FF:000008">
    <property type="entry name" value="Non-specific serine/threonine protein kinase"/>
    <property type="match status" value="1"/>
</dbReference>
<feature type="region of interest" description="Disordered" evidence="7">
    <location>
        <begin position="355"/>
        <end position="413"/>
    </location>
</feature>
<keyword evidence="11" id="KW-1185">Reference proteome</keyword>
<evidence type="ECO:0000313" key="11">
    <source>
        <dbReference type="Proteomes" id="UP001149090"/>
    </source>
</evidence>
<dbReference type="Proteomes" id="UP001149090">
    <property type="component" value="Unassembled WGS sequence"/>
</dbReference>
<feature type="compositionally biased region" description="Basic residues" evidence="7">
    <location>
        <begin position="357"/>
        <end position="372"/>
    </location>
</feature>
<evidence type="ECO:0000259" key="9">
    <source>
        <dbReference type="PROSITE" id="PS51285"/>
    </source>
</evidence>
<keyword evidence="3" id="KW-0547">Nucleotide-binding</keyword>
<evidence type="ECO:0000256" key="4">
    <source>
        <dbReference type="ARBA" id="ARBA00022777"/>
    </source>
</evidence>
<keyword evidence="5" id="KW-0067">ATP-binding</keyword>
<keyword evidence="1 10" id="KW-0723">Serine/threonine-protein kinase</keyword>
<evidence type="ECO:0000256" key="7">
    <source>
        <dbReference type="SAM" id="MobiDB-lite"/>
    </source>
</evidence>
<evidence type="ECO:0000256" key="5">
    <source>
        <dbReference type="ARBA" id="ARBA00022840"/>
    </source>
</evidence>
<sequence length="461" mass="54157">MGNTTITNETQQNTRKKQKIGIENFELIETLSKSVNGEVFLVQKKETKELYAMKVLLKEKLQEEQQIKNVKNERKVLVELDHPFIISLKYSFQTSTHLFLLTEYATGGDLYGLLNRESEIHESLARILISEVILALEYIHSKGIAYRDLKPENILIDQSGHIKICDFGLARFLGKRRSNKTKTFCGSPEYLSPEIIKHQPYGRETDLWSLGIVLYEILHRLPPFYSTNRQVMYKKILNAPIKFSNRISEDAKSLISCLLIREPMLRLGTGKKGFENIKKHSFFYGVDWNKVYEKEYETGFSTEPKEISINRDENIQFDLESVLSTQFSFLKIHSNNSKKIRDPFFKHFDYNYEKHQKQEKKKKKRKEKRKQRKNDEIFTFNFEMNENGNTSQNTNKNTSQNTSQNISQNISQNVSESENDFPLDFLVEYDFTIAINKEKILQQNIYQQKIYQNSIENLITN</sequence>
<dbReference type="InterPro" id="IPR000961">
    <property type="entry name" value="AGC-kinase_C"/>
</dbReference>
<feature type="domain" description="AGC-kinase C-terminal" evidence="9">
    <location>
        <begin position="284"/>
        <end position="360"/>
    </location>
</feature>
<dbReference type="PROSITE" id="PS00108">
    <property type="entry name" value="PROTEIN_KINASE_ST"/>
    <property type="match status" value="1"/>
</dbReference>
<evidence type="ECO:0000256" key="6">
    <source>
        <dbReference type="SAM" id="Coils"/>
    </source>
</evidence>
<dbReference type="GO" id="GO:0005524">
    <property type="term" value="F:ATP binding"/>
    <property type="evidence" value="ECO:0007669"/>
    <property type="project" value="UniProtKB-KW"/>
</dbReference>
<dbReference type="Pfam" id="PF00069">
    <property type="entry name" value="Pkinase"/>
    <property type="match status" value="1"/>
</dbReference>
<accession>A0A9Q0LWR4</accession>
<dbReference type="InterPro" id="IPR045270">
    <property type="entry name" value="STKc_AGC"/>
</dbReference>
<reference evidence="10" key="1">
    <citation type="submission" date="2022-10" db="EMBL/GenBank/DDBJ databases">
        <title>Novel sulphate-reducing endosymbionts in the free-living metamonad Anaeramoeba.</title>
        <authorList>
            <person name="Jerlstrom-Hultqvist J."/>
            <person name="Cepicka I."/>
            <person name="Gallot-Lavallee L."/>
            <person name="Salas-Leiva D."/>
            <person name="Curtis B.A."/>
            <person name="Zahonova K."/>
            <person name="Pipaliya S."/>
            <person name="Dacks J."/>
            <person name="Roger A.J."/>
        </authorList>
    </citation>
    <scope>NUCLEOTIDE SEQUENCE</scope>
    <source>
        <strain evidence="10">BMAN</strain>
    </source>
</reference>
<dbReference type="GO" id="GO:0004674">
    <property type="term" value="F:protein serine/threonine kinase activity"/>
    <property type="evidence" value="ECO:0007669"/>
    <property type="project" value="UniProtKB-KW"/>
</dbReference>
<keyword evidence="6" id="KW-0175">Coiled coil</keyword>
<comment type="caution">
    <text evidence="10">The sequence shown here is derived from an EMBL/GenBank/DDBJ whole genome shotgun (WGS) entry which is preliminary data.</text>
</comment>
<protein>
    <submittedName>
        <fullName evidence="10">Non-specific serine/threonine protein kinase</fullName>
    </submittedName>
</protein>
<dbReference type="InterPro" id="IPR008271">
    <property type="entry name" value="Ser/Thr_kinase_AS"/>
</dbReference>
<dbReference type="Gene3D" id="1.10.510.10">
    <property type="entry name" value="Transferase(Phosphotransferase) domain 1"/>
    <property type="match status" value="1"/>
</dbReference>
<dbReference type="EMBL" id="JAPDFW010000048">
    <property type="protein sequence ID" value="KAJ5078710.1"/>
    <property type="molecule type" value="Genomic_DNA"/>
</dbReference>
<dbReference type="SUPFAM" id="SSF56112">
    <property type="entry name" value="Protein kinase-like (PK-like)"/>
    <property type="match status" value="1"/>
</dbReference>
<dbReference type="PANTHER" id="PTHR24351">
    <property type="entry name" value="RIBOSOMAL PROTEIN S6 KINASE"/>
    <property type="match status" value="1"/>
</dbReference>
<proteinExistence type="predicted"/>
<evidence type="ECO:0000259" key="8">
    <source>
        <dbReference type="PROSITE" id="PS50011"/>
    </source>
</evidence>